<name>V6IY85_9BACL</name>
<dbReference type="EMBL" id="AWTC01000005">
    <property type="protein sequence ID" value="EST12372.1"/>
    <property type="molecule type" value="Genomic_DNA"/>
</dbReference>
<dbReference type="eggNOG" id="ENOG5032ZHM">
    <property type="taxonomic scope" value="Bacteria"/>
</dbReference>
<keyword evidence="3" id="KW-1185">Reference proteome</keyword>
<protein>
    <submittedName>
        <fullName evidence="2">Uncharacterized protein</fullName>
    </submittedName>
</protein>
<sequence length="127" mass="14048">MEVKVKRSTGIMGGTSKIVLIVNEKDEAKLKTNEEYVVSTEKSSVKLKARQWFFGSNDLEVKDNDAVEIKTNPTCIVLLFVSLILVIISGATEVSALKMLFSAIGVLGLLATVFYSIKSWFKLEVED</sequence>
<dbReference type="STRING" id="1395513.P343_06955"/>
<evidence type="ECO:0000313" key="3">
    <source>
        <dbReference type="Proteomes" id="UP000018296"/>
    </source>
</evidence>
<feature type="transmembrane region" description="Helical" evidence="1">
    <location>
        <begin position="74"/>
        <end position="91"/>
    </location>
</feature>
<evidence type="ECO:0000256" key="1">
    <source>
        <dbReference type="SAM" id="Phobius"/>
    </source>
</evidence>
<reference evidence="2 3" key="1">
    <citation type="journal article" date="2013" name="Genome Announc.">
        <title>Genome Sequence of Sporolactobacillus laevolacticus DSM442, an Efficient Polymer-Grade D-Lactate Producer from Agricultural Waste Cottonseed as a Nitrogen Source.</title>
        <authorList>
            <person name="Wang H."/>
            <person name="Wang L."/>
            <person name="Ju J."/>
            <person name="Yu B."/>
            <person name="Ma Y."/>
        </authorList>
    </citation>
    <scope>NUCLEOTIDE SEQUENCE [LARGE SCALE GENOMIC DNA]</scope>
    <source>
        <strain evidence="2 3">DSM 442</strain>
    </source>
</reference>
<evidence type="ECO:0000313" key="2">
    <source>
        <dbReference type="EMBL" id="EST12372.1"/>
    </source>
</evidence>
<dbReference type="PATRIC" id="fig|1395513.3.peg.1409"/>
<dbReference type="Proteomes" id="UP000018296">
    <property type="component" value="Unassembled WGS sequence"/>
</dbReference>
<organism evidence="2 3">
    <name type="scientific">Sporolactobacillus laevolacticus DSM 442</name>
    <dbReference type="NCBI Taxonomy" id="1395513"/>
    <lineage>
        <taxon>Bacteria</taxon>
        <taxon>Bacillati</taxon>
        <taxon>Bacillota</taxon>
        <taxon>Bacilli</taxon>
        <taxon>Bacillales</taxon>
        <taxon>Sporolactobacillaceae</taxon>
        <taxon>Sporolactobacillus</taxon>
    </lineage>
</organism>
<proteinExistence type="predicted"/>
<comment type="caution">
    <text evidence="2">The sequence shown here is derived from an EMBL/GenBank/DDBJ whole genome shotgun (WGS) entry which is preliminary data.</text>
</comment>
<keyword evidence="1" id="KW-1133">Transmembrane helix</keyword>
<gene>
    <name evidence="2" type="ORF">P343_06955</name>
</gene>
<accession>V6IY85</accession>
<keyword evidence="1" id="KW-0472">Membrane</keyword>
<dbReference type="OrthoDB" id="2365105at2"/>
<feature type="transmembrane region" description="Helical" evidence="1">
    <location>
        <begin position="97"/>
        <end position="117"/>
    </location>
</feature>
<dbReference type="RefSeq" id="WP_023509666.1">
    <property type="nucleotide sequence ID" value="NZ_AWTC01000005.1"/>
</dbReference>
<keyword evidence="1" id="KW-0812">Transmembrane</keyword>
<dbReference type="AlphaFoldDB" id="V6IY85"/>